<evidence type="ECO:0000259" key="4">
    <source>
        <dbReference type="PROSITE" id="PS50102"/>
    </source>
</evidence>
<dbReference type="InterPro" id="IPR035979">
    <property type="entry name" value="RBD_domain_sf"/>
</dbReference>
<dbReference type="CDD" id="cd12306">
    <property type="entry name" value="RRM_II_PABPs"/>
    <property type="match status" value="1"/>
</dbReference>
<reference evidence="5" key="1">
    <citation type="submission" date="2023-07" db="EMBL/GenBank/DDBJ databases">
        <title>Black Yeasts Isolated from many extreme environments.</title>
        <authorList>
            <person name="Coleine C."/>
            <person name="Stajich J.E."/>
            <person name="Selbmann L."/>
        </authorList>
    </citation>
    <scope>NUCLEOTIDE SEQUENCE</scope>
    <source>
        <strain evidence="5">CCFEE 5485</strain>
    </source>
</reference>
<feature type="region of interest" description="Disordered" evidence="3">
    <location>
        <begin position="1"/>
        <end position="28"/>
    </location>
</feature>
<evidence type="ECO:0000256" key="2">
    <source>
        <dbReference type="PROSITE-ProRule" id="PRU00176"/>
    </source>
</evidence>
<dbReference type="EMBL" id="JAUTXT010000023">
    <property type="protein sequence ID" value="KAK3673755.1"/>
    <property type="molecule type" value="Genomic_DNA"/>
</dbReference>
<keyword evidence="1 2" id="KW-0694">RNA-binding</keyword>
<evidence type="ECO:0000256" key="3">
    <source>
        <dbReference type="SAM" id="MobiDB-lite"/>
    </source>
</evidence>
<feature type="compositionally biased region" description="Acidic residues" evidence="3">
    <location>
        <begin position="18"/>
        <end position="28"/>
    </location>
</feature>
<organism evidence="5 6">
    <name type="scientific">Recurvomyces mirabilis</name>
    <dbReference type="NCBI Taxonomy" id="574656"/>
    <lineage>
        <taxon>Eukaryota</taxon>
        <taxon>Fungi</taxon>
        <taxon>Dikarya</taxon>
        <taxon>Ascomycota</taxon>
        <taxon>Pezizomycotina</taxon>
        <taxon>Dothideomycetes</taxon>
        <taxon>Dothideomycetidae</taxon>
        <taxon>Mycosphaerellales</taxon>
        <taxon>Teratosphaeriaceae</taxon>
        <taxon>Recurvomyces</taxon>
    </lineage>
</organism>
<dbReference type="AlphaFoldDB" id="A0AAE0WL78"/>
<dbReference type="GO" id="GO:0005737">
    <property type="term" value="C:cytoplasm"/>
    <property type="evidence" value="ECO:0007669"/>
    <property type="project" value="TreeGrafter"/>
</dbReference>
<evidence type="ECO:0000256" key="1">
    <source>
        <dbReference type="ARBA" id="ARBA00022884"/>
    </source>
</evidence>
<proteinExistence type="predicted"/>
<dbReference type="PANTHER" id="PTHR23236:SF12">
    <property type="entry name" value="EUKARYOTIC INITIATION FACTOR 4B-RELATED"/>
    <property type="match status" value="1"/>
</dbReference>
<dbReference type="Proteomes" id="UP001274830">
    <property type="component" value="Unassembled WGS sequence"/>
</dbReference>
<keyword evidence="6" id="KW-1185">Reference proteome</keyword>
<dbReference type="Pfam" id="PF00076">
    <property type="entry name" value="RRM_1"/>
    <property type="match status" value="1"/>
</dbReference>
<dbReference type="Gene3D" id="3.30.70.330">
    <property type="match status" value="1"/>
</dbReference>
<dbReference type="InterPro" id="IPR012677">
    <property type="entry name" value="Nucleotide-bd_a/b_plait_sf"/>
</dbReference>
<feature type="region of interest" description="Disordered" evidence="3">
    <location>
        <begin position="147"/>
        <end position="181"/>
    </location>
</feature>
<dbReference type="PROSITE" id="PS50102">
    <property type="entry name" value="RRM"/>
    <property type="match status" value="1"/>
</dbReference>
<evidence type="ECO:0000313" key="6">
    <source>
        <dbReference type="Proteomes" id="UP001274830"/>
    </source>
</evidence>
<comment type="caution">
    <text evidence="5">The sequence shown here is derived from an EMBL/GenBank/DDBJ whole genome shotgun (WGS) entry which is preliminary data.</text>
</comment>
<dbReference type="SMART" id="SM00360">
    <property type="entry name" value="RRM"/>
    <property type="match status" value="1"/>
</dbReference>
<name>A0AAE0WL78_9PEZI</name>
<accession>A0AAE0WL78</accession>
<feature type="compositionally biased region" description="Gly residues" evidence="3">
    <location>
        <begin position="153"/>
        <end position="178"/>
    </location>
</feature>
<evidence type="ECO:0000313" key="5">
    <source>
        <dbReference type="EMBL" id="KAK3673755.1"/>
    </source>
</evidence>
<sequence length="221" mass="23444">MADTEDPKREDEQLDRAPDDDDAGDEEEIAAMKKRVQEMEAEAAKLREMQADIDAQNDGLRESKEDIDNRSVFVGNVDYGASPEEIQAHFQTAGAINRVTILLDKFTGHPKGYAYVEFTDPNLVTPALVLNDSQFRGRAIKVVPKRTNLPGMTRGGRGGGGRGGPGGPRGRGGFGGGYGPPPMYGGRGGGGYGGGGGGGYMPRGGGYRGGYRGRARGFNPY</sequence>
<dbReference type="InterPro" id="IPR000504">
    <property type="entry name" value="RRM_dom"/>
</dbReference>
<dbReference type="GO" id="GO:0008143">
    <property type="term" value="F:poly(A) binding"/>
    <property type="evidence" value="ECO:0007669"/>
    <property type="project" value="TreeGrafter"/>
</dbReference>
<gene>
    <name evidence="5" type="ORF">LTR78_006308</name>
</gene>
<feature type="compositionally biased region" description="Basic and acidic residues" evidence="3">
    <location>
        <begin position="1"/>
        <end position="17"/>
    </location>
</feature>
<dbReference type="SUPFAM" id="SSF54928">
    <property type="entry name" value="RNA-binding domain, RBD"/>
    <property type="match status" value="1"/>
</dbReference>
<feature type="domain" description="RRM" evidence="4">
    <location>
        <begin position="70"/>
        <end position="147"/>
    </location>
</feature>
<protein>
    <recommendedName>
        <fullName evidence="4">RRM domain-containing protein</fullName>
    </recommendedName>
</protein>
<dbReference type="PANTHER" id="PTHR23236">
    <property type="entry name" value="EUKARYOTIC TRANSLATION INITIATION FACTOR 4B/4H"/>
    <property type="match status" value="1"/>
</dbReference>